<sequence>MVGDPSVIGRVGALIVGTRGDAGPGEVVVRVRGGIETFLALSDTPLPKGASVLVIGTRGPRTVEVVPWLDPAAVFGGDL</sequence>
<dbReference type="Gene3D" id="2.40.50.140">
    <property type="entry name" value="Nucleic acid-binding proteins"/>
    <property type="match status" value="1"/>
</dbReference>
<dbReference type="InterPro" id="IPR012340">
    <property type="entry name" value="NA-bd_OB-fold"/>
</dbReference>
<reference evidence="1 2" key="2">
    <citation type="journal article" date="2016" name="Genome Announc.">
        <title>Permanent Draft Genome Sequences for Two Variants of Frankia sp. Strain CpI1, the First Frankia Strain Isolated from Root Nodules of Comptonia peregrina.</title>
        <authorList>
            <person name="Oshone R."/>
            <person name="Hurst S.G.IV."/>
            <person name="Abebe-Akele F."/>
            <person name="Simpson S."/>
            <person name="Morris K."/>
            <person name="Thomas W.K."/>
            <person name="Tisa L.S."/>
        </authorList>
    </citation>
    <scope>NUCLEOTIDE SEQUENCE [LARGE SCALE GENOMIC DNA]</scope>
    <source>
        <strain evidence="2">CpI1-S</strain>
    </source>
</reference>
<reference evidence="2" key="1">
    <citation type="submission" date="2015-02" db="EMBL/GenBank/DDBJ databases">
        <title>Draft Genome of Frankia sp. CpI1-S.</title>
        <authorList>
            <person name="Oshone R.T."/>
            <person name="Ngom M."/>
            <person name="Ghodhbane-Gtari F."/>
            <person name="Gtari M."/>
            <person name="Morris K."/>
            <person name="Thomas K."/>
            <person name="Sen A."/>
            <person name="Tisa L.S."/>
        </authorList>
    </citation>
    <scope>NUCLEOTIDE SEQUENCE [LARGE SCALE GENOMIC DNA]</scope>
    <source>
        <strain evidence="2">CpI1-S</strain>
    </source>
</reference>
<protein>
    <submittedName>
        <fullName evidence="1">Uncharacterized protein</fullName>
    </submittedName>
</protein>
<dbReference type="EMBL" id="JYFN01000025">
    <property type="protein sequence ID" value="KJE22296.1"/>
    <property type="molecule type" value="Genomic_DNA"/>
</dbReference>
<evidence type="ECO:0000313" key="2">
    <source>
        <dbReference type="Proteomes" id="UP000032545"/>
    </source>
</evidence>
<gene>
    <name evidence="1" type="ORF">FF36_03365</name>
</gene>
<organism evidence="1 2">
    <name type="scientific">Frankia torreyi</name>
    <dbReference type="NCBI Taxonomy" id="1856"/>
    <lineage>
        <taxon>Bacteria</taxon>
        <taxon>Bacillati</taxon>
        <taxon>Actinomycetota</taxon>
        <taxon>Actinomycetes</taxon>
        <taxon>Frankiales</taxon>
        <taxon>Frankiaceae</taxon>
        <taxon>Frankia</taxon>
    </lineage>
</organism>
<evidence type="ECO:0000313" key="1">
    <source>
        <dbReference type="EMBL" id="KJE22296.1"/>
    </source>
</evidence>
<dbReference type="AlphaFoldDB" id="A0A0D8BDP7"/>
<dbReference type="RefSeq" id="WP_041938708.1">
    <property type="nucleotide sequence ID" value="NZ_JYFN01000025.1"/>
</dbReference>
<name>A0A0D8BDP7_9ACTN</name>
<accession>A0A0D8BDP7</accession>
<dbReference type="OrthoDB" id="4559810at2"/>
<dbReference type="PATRIC" id="fig|1502723.3.peg.2796"/>
<comment type="caution">
    <text evidence="1">The sequence shown here is derived from an EMBL/GenBank/DDBJ whole genome shotgun (WGS) entry which is preliminary data.</text>
</comment>
<proteinExistence type="predicted"/>
<keyword evidence="2" id="KW-1185">Reference proteome</keyword>
<dbReference type="Proteomes" id="UP000032545">
    <property type="component" value="Unassembled WGS sequence"/>
</dbReference>